<evidence type="ECO:0000256" key="6">
    <source>
        <dbReference type="ARBA" id="ARBA00023125"/>
    </source>
</evidence>
<feature type="compositionally biased region" description="Basic and acidic residues" evidence="8">
    <location>
        <begin position="240"/>
        <end position="252"/>
    </location>
</feature>
<organism evidence="11 12">
    <name type="scientific">Danionella cerebrum</name>
    <dbReference type="NCBI Taxonomy" id="2873325"/>
    <lineage>
        <taxon>Eukaryota</taxon>
        <taxon>Metazoa</taxon>
        <taxon>Chordata</taxon>
        <taxon>Craniata</taxon>
        <taxon>Vertebrata</taxon>
        <taxon>Euteleostomi</taxon>
        <taxon>Actinopterygii</taxon>
        <taxon>Neopterygii</taxon>
        <taxon>Teleostei</taxon>
        <taxon>Ostariophysi</taxon>
        <taxon>Cypriniformes</taxon>
        <taxon>Danionidae</taxon>
        <taxon>Danioninae</taxon>
        <taxon>Danionella</taxon>
    </lineage>
</organism>
<evidence type="ECO:0000256" key="7">
    <source>
        <dbReference type="PROSITE-ProRule" id="PRU00509"/>
    </source>
</evidence>
<dbReference type="Pfam" id="PF02008">
    <property type="entry name" value="zf-CXXC"/>
    <property type="match status" value="1"/>
</dbReference>
<keyword evidence="12" id="KW-1185">Reference proteome</keyword>
<keyword evidence="3" id="KW-0677">Repeat</keyword>
<name>A0A553NJS0_9TELE</name>
<dbReference type="GO" id="GO:0003677">
    <property type="term" value="F:DNA binding"/>
    <property type="evidence" value="ECO:0007669"/>
    <property type="project" value="UniProtKB-KW"/>
</dbReference>
<gene>
    <name evidence="11" type="ORF">DNTS_005525</name>
</gene>
<evidence type="ECO:0000256" key="1">
    <source>
        <dbReference type="ARBA" id="ARBA00022614"/>
    </source>
</evidence>
<evidence type="ECO:0000256" key="3">
    <source>
        <dbReference type="ARBA" id="ARBA00022737"/>
    </source>
</evidence>
<feature type="compositionally biased region" description="Basic and acidic residues" evidence="8">
    <location>
        <begin position="133"/>
        <end position="190"/>
    </location>
</feature>
<evidence type="ECO:0000259" key="10">
    <source>
        <dbReference type="PROSITE" id="PS51058"/>
    </source>
</evidence>
<dbReference type="SMART" id="SM00367">
    <property type="entry name" value="LRR_CC"/>
    <property type="match status" value="4"/>
</dbReference>
<evidence type="ECO:0000256" key="8">
    <source>
        <dbReference type="SAM" id="MobiDB-lite"/>
    </source>
</evidence>
<keyword evidence="2" id="KW-0479">Metal-binding</keyword>
<keyword evidence="1" id="KW-0433">Leucine-rich repeat</keyword>
<evidence type="ECO:0000313" key="11">
    <source>
        <dbReference type="EMBL" id="TRY65669.1"/>
    </source>
</evidence>
<dbReference type="EMBL" id="SRMA01026899">
    <property type="protein sequence ID" value="TRY65669.1"/>
    <property type="molecule type" value="Genomic_DNA"/>
</dbReference>
<feature type="compositionally biased region" description="Low complexity" evidence="8">
    <location>
        <begin position="426"/>
        <end position="448"/>
    </location>
</feature>
<feature type="domain" description="PHD-type" evidence="9">
    <location>
        <begin position="62"/>
        <end position="128"/>
    </location>
</feature>
<feature type="compositionally biased region" description="Polar residues" evidence="8">
    <location>
        <begin position="214"/>
        <end position="229"/>
    </location>
</feature>
<feature type="compositionally biased region" description="Acidic residues" evidence="8">
    <location>
        <begin position="347"/>
        <end position="356"/>
    </location>
</feature>
<dbReference type="CDD" id="cd22122">
    <property type="entry name" value="F-box_JHDM"/>
    <property type="match status" value="1"/>
</dbReference>
<dbReference type="InterPro" id="IPR032675">
    <property type="entry name" value="LRR_dom_sf"/>
</dbReference>
<dbReference type="PANTHER" id="PTHR23123">
    <property type="entry name" value="PHD/F-BOX CONTAINING PROTEIN"/>
    <property type="match status" value="1"/>
</dbReference>
<dbReference type="Gene3D" id="3.80.10.10">
    <property type="entry name" value="Ribonuclease Inhibitor"/>
    <property type="match status" value="2"/>
</dbReference>
<dbReference type="FunFam" id="3.30.40.10:FF:000020">
    <property type="entry name" value="lysine-specific demethylase 2B isoform X1"/>
    <property type="match status" value="1"/>
</dbReference>
<feature type="compositionally biased region" description="Basic residues" evidence="8">
    <location>
        <begin position="196"/>
        <end position="212"/>
    </location>
</feature>
<dbReference type="Pfam" id="PF12937">
    <property type="entry name" value="F-box-like"/>
    <property type="match status" value="1"/>
</dbReference>
<evidence type="ECO:0000259" key="9">
    <source>
        <dbReference type="PROSITE" id="PS50016"/>
    </source>
</evidence>
<keyword evidence="4 7" id="KW-0863">Zinc-finger</keyword>
<evidence type="ECO:0000256" key="2">
    <source>
        <dbReference type="ARBA" id="ARBA00022723"/>
    </source>
</evidence>
<keyword evidence="6" id="KW-0238">DNA-binding</keyword>
<feature type="compositionally biased region" description="Pro residues" evidence="8">
    <location>
        <begin position="455"/>
        <end position="466"/>
    </location>
</feature>
<dbReference type="Proteomes" id="UP000316079">
    <property type="component" value="Unassembled WGS sequence"/>
</dbReference>
<proteinExistence type="predicted"/>
<protein>
    <recommendedName>
        <fullName evidence="13">CXXC-type domain-containing protein</fullName>
    </recommendedName>
</protein>
<dbReference type="Gene3D" id="3.30.40.10">
    <property type="entry name" value="Zinc/RING finger domain, C3HC4 (zinc finger)"/>
    <property type="match status" value="1"/>
</dbReference>
<dbReference type="CDD" id="cd15645">
    <property type="entry name" value="PHD_FXL19"/>
    <property type="match status" value="1"/>
</dbReference>
<dbReference type="PROSITE" id="PS50016">
    <property type="entry name" value="ZF_PHD_2"/>
    <property type="match status" value="1"/>
</dbReference>
<accession>A0A553NJS0</accession>
<dbReference type="InterPro" id="IPR019787">
    <property type="entry name" value="Znf_PHD-finger"/>
</dbReference>
<feature type="compositionally biased region" description="Basic and acidic residues" evidence="8">
    <location>
        <begin position="331"/>
        <end position="346"/>
    </location>
</feature>
<evidence type="ECO:0000313" key="12">
    <source>
        <dbReference type="Proteomes" id="UP000316079"/>
    </source>
</evidence>
<dbReference type="AlphaFoldDB" id="A0A553NJS0"/>
<dbReference type="SUPFAM" id="SSF52047">
    <property type="entry name" value="RNI-like"/>
    <property type="match status" value="1"/>
</dbReference>
<dbReference type="InterPro" id="IPR050690">
    <property type="entry name" value="JHDM1_Histone_Demethylase"/>
</dbReference>
<dbReference type="InterPro" id="IPR011011">
    <property type="entry name" value="Znf_FYVE_PHD"/>
</dbReference>
<dbReference type="InterPro" id="IPR002857">
    <property type="entry name" value="Znf_CXXC"/>
</dbReference>
<dbReference type="InterPro" id="IPR013083">
    <property type="entry name" value="Znf_RING/FYVE/PHD"/>
</dbReference>
<feature type="compositionally biased region" description="Basic and acidic residues" evidence="8">
    <location>
        <begin position="290"/>
        <end position="315"/>
    </location>
</feature>
<evidence type="ECO:0000256" key="5">
    <source>
        <dbReference type="ARBA" id="ARBA00022833"/>
    </source>
</evidence>
<feature type="compositionally biased region" description="Low complexity" evidence="8">
    <location>
        <begin position="264"/>
        <end position="281"/>
    </location>
</feature>
<feature type="domain" description="CXXC-type" evidence="10">
    <location>
        <begin position="9"/>
        <end position="55"/>
    </location>
</feature>
<sequence length="753" mass="84267">MSGRASAGARRRRTRCRRCQACVRSECGECHFCKDMKKFGGPGRMKQSCLLRQCTAPVLPHTAVCLACGEAGKEDTVESEEEKFSLSLMECTICNEIIHPSCLKMSRSEGIINEEIPNCWECPKCHREGKTSKRRLDNGEVSRWKLTDDPPPSKKKSLDDALRTDSTKRKKEKEKMEVKKEEREKEKDPPQESGAKKKIKGAREKHLKKRVKPSSESPEPNGPTQSQDPSSSSSSAGLDQRWHQREKLERFKRMCQLLERARASSSSSSSSSGSESGSDSDPPSHPSSPSHRDQDQNREKDQNRDQEHERSRRLAELGFSASEDSEPDPEEERRSGRVRRTGPDKDPEQDEAEEEDHGVAARSLGLTAVPEGLNLPRRSQNGPEARNGRPRAASEKEIGANFGSNHRHRPARNRNRTGAAVSGARQSQSSTGSSSTNGTSGPLNTNLGPTRPKRSPPPAHVPPRPPQMERHLVRPPPPCPEPHRLPLNGGGQHSLTREHWIRIFQNLSQSQLSVCMSVCRTWSRWCCDQRLWRRIDLSRQRSITPPMLSSIIRRQPVSLDLGHTHISRKQLMWLISRLQGLLELRLSGCPWTSVSALCQSVCPCLRSLDLSHVEELKDSHLRELLAPPTNDTRSAPGRFQNVRELCLSGLQVTDAVSRLIVRYLPHLSKLDLSQCAHITDQSVHTLTHSPLRESLTHLSLAGCVRVTDQCVPLLRRCVSLRTLDLRFCGLVSSEAGQVHTLGPGPERRTLKNS</sequence>
<feature type="compositionally biased region" description="Basic residues" evidence="8">
    <location>
        <begin position="405"/>
        <end position="415"/>
    </location>
</feature>
<feature type="region of interest" description="Disordered" evidence="8">
    <location>
        <begin position="133"/>
        <end position="482"/>
    </location>
</feature>
<keyword evidence="5" id="KW-0862">Zinc</keyword>
<dbReference type="PROSITE" id="PS51058">
    <property type="entry name" value="ZF_CXXC"/>
    <property type="match status" value="1"/>
</dbReference>
<dbReference type="Pfam" id="PF16866">
    <property type="entry name" value="PHD_4"/>
    <property type="match status" value="1"/>
</dbReference>
<dbReference type="InterPro" id="IPR001810">
    <property type="entry name" value="F-box_dom"/>
</dbReference>
<reference evidence="11 12" key="1">
    <citation type="journal article" date="2019" name="Sci. Data">
        <title>Hybrid genome assembly and annotation of Danionella translucida.</title>
        <authorList>
            <person name="Kadobianskyi M."/>
            <person name="Schulze L."/>
            <person name="Schuelke M."/>
            <person name="Judkewitz B."/>
        </authorList>
    </citation>
    <scope>NUCLEOTIDE SEQUENCE [LARGE SCALE GENOMIC DNA]</scope>
    <source>
        <strain evidence="11 12">Bolton</strain>
    </source>
</reference>
<comment type="caution">
    <text evidence="11">The sequence shown here is derived from an EMBL/GenBank/DDBJ whole genome shotgun (WGS) entry which is preliminary data.</text>
</comment>
<dbReference type="InterPro" id="IPR006553">
    <property type="entry name" value="Leu-rich_rpt_Cys-con_subtyp"/>
</dbReference>
<evidence type="ECO:0008006" key="13">
    <source>
        <dbReference type="Google" id="ProtNLM"/>
    </source>
</evidence>
<dbReference type="STRING" id="623744.A0A553NJS0"/>
<evidence type="ECO:0000256" key="4">
    <source>
        <dbReference type="ARBA" id="ARBA00022771"/>
    </source>
</evidence>
<dbReference type="SUPFAM" id="SSF57903">
    <property type="entry name" value="FYVE/PHD zinc finger"/>
    <property type="match status" value="1"/>
</dbReference>
<dbReference type="Gene3D" id="1.20.1280.50">
    <property type="match status" value="1"/>
</dbReference>
<dbReference type="GO" id="GO:0008270">
    <property type="term" value="F:zinc ion binding"/>
    <property type="evidence" value="ECO:0007669"/>
    <property type="project" value="UniProtKB-KW"/>
</dbReference>
<dbReference type="OrthoDB" id="5876800at2759"/>